<evidence type="ECO:0000313" key="2">
    <source>
        <dbReference type="Proteomes" id="UP001143910"/>
    </source>
</evidence>
<evidence type="ECO:0000313" key="1">
    <source>
        <dbReference type="EMBL" id="KAJ2977331.1"/>
    </source>
</evidence>
<gene>
    <name evidence="1" type="ORF">NQ176_g4435</name>
</gene>
<dbReference type="Proteomes" id="UP001143910">
    <property type="component" value="Unassembled WGS sequence"/>
</dbReference>
<reference evidence="1" key="1">
    <citation type="submission" date="2022-08" db="EMBL/GenBank/DDBJ databases">
        <title>Genome Sequence of Lecanicillium fungicola.</title>
        <authorList>
            <person name="Buettner E."/>
        </authorList>
    </citation>
    <scope>NUCLEOTIDE SEQUENCE</scope>
    <source>
        <strain evidence="1">Babe33</strain>
    </source>
</reference>
<protein>
    <submittedName>
        <fullName evidence="1">Uncharacterized protein</fullName>
    </submittedName>
</protein>
<name>A0ACC1NFE0_9HYPO</name>
<keyword evidence="2" id="KW-1185">Reference proteome</keyword>
<sequence length="486" mass="52376">MLALWLLALSAIATASGSNDPLVQCLSNIQSQSARLVTPSSSNYNEDRLGFNYYYNFSPRAIYYPATNGDAAAAIKCAASNNVAVAPRSGAHSYEGYGEGGKNGALVIDLERFTHVSVDRTNNIATVGAGNRLGPLYSALWNSGQYLIPAGTCPSVGIGGHALGGGYGLTARKYGTASDSIVRMAMINAQGDILDVSPSSNKDLFWALRGAGAGSFGLVTEFQIQAYKAPPKVTTFELFYNLTSSSAVIDAYTILGSNATEDFMAEMSLGNYGLDLQGTFLGDQTEAAALMARIIQATGPPQFQNIVEGSWYDAATRWAYLANGTLADPVVGDSRYARGRSLVYRKSLSSKEKDIIYKYINNPPTDASASYLIIDIWGGKMNRPQRPSAFDNHRGVLFGIEFISEFGDIASGPGLSCASCLSWSQSFINEMRAAYGSTHLESYQNYIERDLPIQAYYGDLLPRLKSVKRCVDPKNVFTFPQAIPLV</sequence>
<organism evidence="1 2">
    <name type="scientific">Zarea fungicola</name>
    <dbReference type="NCBI Taxonomy" id="93591"/>
    <lineage>
        <taxon>Eukaryota</taxon>
        <taxon>Fungi</taxon>
        <taxon>Dikarya</taxon>
        <taxon>Ascomycota</taxon>
        <taxon>Pezizomycotina</taxon>
        <taxon>Sordariomycetes</taxon>
        <taxon>Hypocreomycetidae</taxon>
        <taxon>Hypocreales</taxon>
        <taxon>Cordycipitaceae</taxon>
        <taxon>Zarea</taxon>
    </lineage>
</organism>
<comment type="caution">
    <text evidence="1">The sequence shown here is derived from an EMBL/GenBank/DDBJ whole genome shotgun (WGS) entry which is preliminary data.</text>
</comment>
<dbReference type="EMBL" id="JANJQO010000482">
    <property type="protein sequence ID" value="KAJ2977331.1"/>
    <property type="molecule type" value="Genomic_DNA"/>
</dbReference>
<proteinExistence type="predicted"/>
<accession>A0ACC1NFE0</accession>